<reference evidence="8 9" key="1">
    <citation type="submission" date="2023-07" db="EMBL/GenBank/DDBJ databases">
        <title>Sorghum-associated microbial communities from plants grown in Nebraska, USA.</title>
        <authorList>
            <person name="Schachtman D."/>
        </authorList>
    </citation>
    <scope>NUCLEOTIDE SEQUENCE [LARGE SCALE GENOMIC DNA]</scope>
    <source>
        <strain evidence="8 9">DS1316</strain>
    </source>
</reference>
<feature type="domain" description="Peptidase metallopeptidase" evidence="7">
    <location>
        <begin position="259"/>
        <end position="430"/>
    </location>
</feature>
<gene>
    <name evidence="8" type="ORF">J2804_006330</name>
</gene>
<keyword evidence="1" id="KW-0645">Protease</keyword>
<evidence type="ECO:0000256" key="1">
    <source>
        <dbReference type="ARBA" id="ARBA00022670"/>
    </source>
</evidence>
<organism evidence="8 9">
    <name type="scientific">Paraburkholderia terricola</name>
    <dbReference type="NCBI Taxonomy" id="169427"/>
    <lineage>
        <taxon>Bacteria</taxon>
        <taxon>Pseudomonadati</taxon>
        <taxon>Pseudomonadota</taxon>
        <taxon>Betaproteobacteria</taxon>
        <taxon>Burkholderiales</taxon>
        <taxon>Burkholderiaceae</taxon>
        <taxon>Paraburkholderia</taxon>
    </lineage>
</organism>
<evidence type="ECO:0000313" key="8">
    <source>
        <dbReference type="EMBL" id="MDR6412894.1"/>
    </source>
</evidence>
<dbReference type="RefSeq" id="WP_310127235.1">
    <property type="nucleotide sequence ID" value="NZ_JAVDRP010000026.1"/>
</dbReference>
<dbReference type="Gene3D" id="3.40.390.10">
    <property type="entry name" value="Collagenase (Catalytic Domain)"/>
    <property type="match status" value="1"/>
</dbReference>
<keyword evidence="4" id="KW-0862">Zinc</keyword>
<name>A0ABU1M1Y5_9BURK</name>
<feature type="compositionally biased region" description="Low complexity" evidence="6">
    <location>
        <begin position="156"/>
        <end position="174"/>
    </location>
</feature>
<dbReference type="InterPro" id="IPR021190">
    <property type="entry name" value="Pept_M10A"/>
</dbReference>
<dbReference type="Pfam" id="PF00413">
    <property type="entry name" value="Peptidase_M10"/>
    <property type="match status" value="1"/>
</dbReference>
<dbReference type="InterPro" id="IPR024079">
    <property type="entry name" value="MetalloPept_cat_dom_sf"/>
</dbReference>
<evidence type="ECO:0000313" key="9">
    <source>
        <dbReference type="Proteomes" id="UP001264340"/>
    </source>
</evidence>
<comment type="caution">
    <text evidence="8">The sequence shown here is derived from an EMBL/GenBank/DDBJ whole genome shotgun (WGS) entry which is preliminary data.</text>
</comment>
<evidence type="ECO:0000256" key="4">
    <source>
        <dbReference type="ARBA" id="ARBA00022833"/>
    </source>
</evidence>
<evidence type="ECO:0000256" key="5">
    <source>
        <dbReference type="ARBA" id="ARBA00023049"/>
    </source>
</evidence>
<evidence type="ECO:0000256" key="2">
    <source>
        <dbReference type="ARBA" id="ARBA00022723"/>
    </source>
</evidence>
<dbReference type="InterPro" id="IPR001818">
    <property type="entry name" value="Pept_M10_metallopeptidase"/>
</dbReference>
<feature type="non-terminal residue" evidence="8">
    <location>
        <position position="1"/>
    </location>
</feature>
<dbReference type="SMART" id="SM00235">
    <property type="entry name" value="ZnMc"/>
    <property type="match status" value="1"/>
</dbReference>
<dbReference type="InterPro" id="IPR006026">
    <property type="entry name" value="Peptidase_Metallo"/>
</dbReference>
<accession>A0ABU1M1Y5</accession>
<keyword evidence="9" id="KW-1185">Reference proteome</keyword>
<dbReference type="SUPFAM" id="SSF55486">
    <property type="entry name" value="Metalloproteases ('zincins'), catalytic domain"/>
    <property type="match status" value="1"/>
</dbReference>
<feature type="region of interest" description="Disordered" evidence="6">
    <location>
        <begin position="114"/>
        <end position="187"/>
    </location>
</feature>
<keyword evidence="3" id="KW-0378">Hydrolase</keyword>
<evidence type="ECO:0000256" key="3">
    <source>
        <dbReference type="ARBA" id="ARBA00022801"/>
    </source>
</evidence>
<dbReference type="PANTHER" id="PTHR10201">
    <property type="entry name" value="MATRIX METALLOPROTEINASE"/>
    <property type="match status" value="1"/>
</dbReference>
<evidence type="ECO:0000256" key="6">
    <source>
        <dbReference type="SAM" id="MobiDB-lite"/>
    </source>
</evidence>
<proteinExistence type="predicted"/>
<keyword evidence="2" id="KW-0479">Metal-binding</keyword>
<keyword evidence="5" id="KW-0482">Metalloprotease</keyword>
<dbReference type="EMBL" id="JAVDRP010000026">
    <property type="protein sequence ID" value="MDR6412894.1"/>
    <property type="molecule type" value="Genomic_DNA"/>
</dbReference>
<dbReference type="PANTHER" id="PTHR10201:SF323">
    <property type="entry name" value="MATRIX METALLOPROTEINASE-21"/>
    <property type="match status" value="1"/>
</dbReference>
<dbReference type="Proteomes" id="UP001264340">
    <property type="component" value="Unassembled WGS sequence"/>
</dbReference>
<dbReference type="PRINTS" id="PR00138">
    <property type="entry name" value="MATRIXIN"/>
</dbReference>
<sequence length="472" mass="46831">SVSGSGDTIDTWSNTSFNLAGGSDNVGLGGSGDYLGLLGGSGYSVSGQGDTIDTWGNTGLNLAGANDNVGLGGTGDYLGLLGGTGYSVSATGDTIATLSNTQFSVSGNSDTLGLGSSDSVQVNGSGDSVSGSSDSVTVNGQNDSVSGNSDAVDIVGSNSGDSMSGSGDSLSGDTSGMGGDTSSPAPESAPGIDYFGYYGFAGNQTVVNAAVGSSIGSIAQYDLSQGDQAAAAAAETGLHQADEIATSTPTSGTGSSVLEGAKWDSEVVTWSLATLPGTSSTQFSNDMGSQYAAEVQQAFATWGAASGITFEEVADSSQSDIRLGWSNLGTATTGVVGYTSFQAQNGAISPDAIIQLEDPSQDALATGTDGQQTYTGTDATLSQVLLHEIGHALGLADSADQNSIMYYELNSANRTLDATDIAGIQSLYGAGSTDTSVTQLIQAMSAFAPSTSAQSSVAIADQFATPQDLAVH</sequence>
<evidence type="ECO:0000259" key="7">
    <source>
        <dbReference type="SMART" id="SM00235"/>
    </source>
</evidence>
<feature type="compositionally biased region" description="Low complexity" evidence="6">
    <location>
        <begin position="115"/>
        <end position="140"/>
    </location>
</feature>
<protein>
    <recommendedName>
        <fullName evidence="7">Peptidase metallopeptidase domain-containing protein</fullName>
    </recommendedName>
</protein>